<evidence type="ECO:0000313" key="4">
    <source>
        <dbReference type="Proteomes" id="UP001066276"/>
    </source>
</evidence>
<evidence type="ECO:0000313" key="3">
    <source>
        <dbReference type="EMBL" id="KAJ1142760.1"/>
    </source>
</evidence>
<comment type="caution">
    <text evidence="3">The sequence shown here is derived from an EMBL/GenBank/DDBJ whole genome shotgun (WGS) entry which is preliminary data.</text>
</comment>
<dbReference type="EMBL" id="JANPWB010000010">
    <property type="protein sequence ID" value="KAJ1142760.1"/>
    <property type="molecule type" value="Genomic_DNA"/>
</dbReference>
<dbReference type="Proteomes" id="UP001066276">
    <property type="component" value="Chromosome 6"/>
</dbReference>
<reference evidence="3" key="1">
    <citation type="journal article" date="2022" name="bioRxiv">
        <title>Sequencing and chromosome-scale assembly of the giantPleurodeles waltlgenome.</title>
        <authorList>
            <person name="Brown T."/>
            <person name="Elewa A."/>
            <person name="Iarovenko S."/>
            <person name="Subramanian E."/>
            <person name="Araus A.J."/>
            <person name="Petzold A."/>
            <person name="Susuki M."/>
            <person name="Suzuki K.-i.T."/>
            <person name="Hayashi T."/>
            <person name="Toyoda A."/>
            <person name="Oliveira C."/>
            <person name="Osipova E."/>
            <person name="Leigh N.D."/>
            <person name="Simon A."/>
            <person name="Yun M.H."/>
        </authorList>
    </citation>
    <scope>NUCLEOTIDE SEQUENCE</scope>
    <source>
        <strain evidence="3">20211129_DDA</strain>
        <tissue evidence="3">Liver</tissue>
    </source>
</reference>
<dbReference type="GO" id="GO:0005634">
    <property type="term" value="C:nucleus"/>
    <property type="evidence" value="ECO:0007669"/>
    <property type="project" value="InterPro"/>
</dbReference>
<dbReference type="AlphaFoldDB" id="A0AAV7QWL1"/>
<dbReference type="InterPro" id="IPR037231">
    <property type="entry name" value="NAP-like_sf"/>
</dbReference>
<organism evidence="3 4">
    <name type="scientific">Pleurodeles waltl</name>
    <name type="common">Iberian ribbed newt</name>
    <dbReference type="NCBI Taxonomy" id="8319"/>
    <lineage>
        <taxon>Eukaryota</taxon>
        <taxon>Metazoa</taxon>
        <taxon>Chordata</taxon>
        <taxon>Craniata</taxon>
        <taxon>Vertebrata</taxon>
        <taxon>Euteleostomi</taxon>
        <taxon>Amphibia</taxon>
        <taxon>Batrachia</taxon>
        <taxon>Caudata</taxon>
        <taxon>Salamandroidea</taxon>
        <taxon>Salamandridae</taxon>
        <taxon>Pleurodelinae</taxon>
        <taxon>Pleurodeles</taxon>
    </lineage>
</organism>
<dbReference type="Pfam" id="PF00956">
    <property type="entry name" value="NAP"/>
    <property type="match status" value="1"/>
</dbReference>
<dbReference type="PANTHER" id="PTHR11875">
    <property type="entry name" value="TESTIS-SPECIFIC Y-ENCODED PROTEIN"/>
    <property type="match status" value="1"/>
</dbReference>
<evidence type="ECO:0000256" key="1">
    <source>
        <dbReference type="ARBA" id="ARBA00009947"/>
    </source>
</evidence>
<gene>
    <name evidence="3" type="ORF">NDU88_009073</name>
</gene>
<sequence>MAPTSKTSKTEVSCTYHEWGEDVSDQEQQDTVGQLEKVQGDINKLDRQGSSEILKINIKYNNLCQPLFQRRSELISKIPQFWSTALLGHPRLRQLLEEVDKEVLHYLTRIRLTDSEDSYRMEFHFEENPYFENRVLSKEFRQKEGREVCIKSTEIKWKAGEGLTRCRCQMERNGLKRKRKTGRQGSVFYWFTDNCGASEEFWEIIKNEIWPNPLLYYVAPDESNAEGDEMSEATELYCSEPCHGESFADAEVHRGDRNEEDDGCRWRELQWEF</sequence>
<dbReference type="Gene3D" id="3.30.1120.90">
    <property type="entry name" value="Nucleosome assembly protein"/>
    <property type="match status" value="1"/>
</dbReference>
<accession>A0AAV7QWL1</accession>
<comment type="similarity">
    <text evidence="1 2">Belongs to the nucleosome assembly protein (NAP) family.</text>
</comment>
<keyword evidence="4" id="KW-1185">Reference proteome</keyword>
<evidence type="ECO:0000256" key="2">
    <source>
        <dbReference type="RuleBase" id="RU003876"/>
    </source>
</evidence>
<dbReference type="GO" id="GO:0006334">
    <property type="term" value="P:nucleosome assembly"/>
    <property type="evidence" value="ECO:0007669"/>
    <property type="project" value="InterPro"/>
</dbReference>
<dbReference type="InterPro" id="IPR002164">
    <property type="entry name" value="NAP_family"/>
</dbReference>
<proteinExistence type="inferred from homology"/>
<name>A0AAV7QWL1_PLEWA</name>
<protein>
    <recommendedName>
        <fullName evidence="5">Protein SET</fullName>
    </recommendedName>
</protein>
<dbReference type="Gene3D" id="1.20.5.1500">
    <property type="match status" value="1"/>
</dbReference>
<dbReference type="SUPFAM" id="SSF143113">
    <property type="entry name" value="NAP-like"/>
    <property type="match status" value="1"/>
</dbReference>
<evidence type="ECO:0008006" key="5">
    <source>
        <dbReference type="Google" id="ProtNLM"/>
    </source>
</evidence>